<keyword evidence="11" id="KW-0547">Nucleotide-binding</keyword>
<evidence type="ECO:0000256" key="2">
    <source>
        <dbReference type="ARBA" id="ARBA00004606"/>
    </source>
</evidence>
<comment type="cofactor">
    <cofactor evidence="1">
        <name>Mn(2+)</name>
        <dbReference type="ChEBI" id="CHEBI:29035"/>
    </cofactor>
</comment>
<comment type="function">
    <text evidence="19">Glycosyltransferase that generates the core 1 O-glycan Gal-beta1-3GalNAc-alpha1-Ser/Thr (T antigen), which is a precursor for many extended O-glycans in glycoproteins.</text>
</comment>
<dbReference type="Pfam" id="PF02434">
    <property type="entry name" value="Fringe"/>
    <property type="match status" value="2"/>
</dbReference>
<evidence type="ECO:0000256" key="5">
    <source>
        <dbReference type="ARBA" id="ARBA00011748"/>
    </source>
</evidence>
<evidence type="ECO:0000256" key="14">
    <source>
        <dbReference type="ARBA" id="ARBA00023136"/>
    </source>
</evidence>
<evidence type="ECO:0000256" key="3">
    <source>
        <dbReference type="ARBA" id="ARBA00004922"/>
    </source>
</evidence>
<organism evidence="23 24">
    <name type="scientific">Paralvinella palmiformis</name>
    <dbReference type="NCBI Taxonomy" id="53620"/>
    <lineage>
        <taxon>Eukaryota</taxon>
        <taxon>Metazoa</taxon>
        <taxon>Spiralia</taxon>
        <taxon>Lophotrochozoa</taxon>
        <taxon>Annelida</taxon>
        <taxon>Polychaeta</taxon>
        <taxon>Sedentaria</taxon>
        <taxon>Canalipalpata</taxon>
        <taxon>Terebellida</taxon>
        <taxon>Terebelliformia</taxon>
        <taxon>Alvinellidae</taxon>
        <taxon>Paralvinella</taxon>
    </lineage>
</organism>
<comment type="similarity">
    <text evidence="4">Belongs to the glycosyltransferase 31 family. Beta3-Gal-T subfamily.</text>
</comment>
<evidence type="ECO:0000256" key="17">
    <source>
        <dbReference type="ARBA" id="ARBA00023211"/>
    </source>
</evidence>
<evidence type="ECO:0000256" key="4">
    <source>
        <dbReference type="ARBA" id="ARBA00006462"/>
    </source>
</evidence>
<evidence type="ECO:0000256" key="12">
    <source>
        <dbReference type="ARBA" id="ARBA00022968"/>
    </source>
</evidence>
<evidence type="ECO:0000256" key="20">
    <source>
        <dbReference type="SAM" id="MobiDB-lite"/>
    </source>
</evidence>
<keyword evidence="14 21" id="KW-0472">Membrane</keyword>
<dbReference type="InterPro" id="IPR003378">
    <property type="entry name" value="Fringe-like_glycosylTrfase"/>
</dbReference>
<comment type="pathway">
    <text evidence="3">Protein modification; protein glycosylation.</text>
</comment>
<keyword evidence="10" id="KW-0479">Metal-binding</keyword>
<dbReference type="GO" id="GO:0030145">
    <property type="term" value="F:manganese ion binding"/>
    <property type="evidence" value="ECO:0007669"/>
    <property type="project" value="UniProtKB-ARBA"/>
</dbReference>
<keyword evidence="12" id="KW-0735">Signal-anchor</keyword>
<keyword evidence="24" id="KW-1185">Reference proteome</keyword>
<proteinExistence type="inferred from homology"/>
<feature type="region of interest" description="Disordered" evidence="20">
    <location>
        <begin position="777"/>
        <end position="796"/>
    </location>
</feature>
<dbReference type="EC" id="2.4.1.122" evidence="6"/>
<protein>
    <recommendedName>
        <fullName evidence="18">Glycoprotein-N-acetylgalactosamine 3-beta-galactosyltransferase 1</fullName>
        <ecNumber evidence="6">2.4.1.122</ecNumber>
    </recommendedName>
</protein>
<accession>A0AAD9J9L8</accession>
<dbReference type="Gene3D" id="3.90.550.50">
    <property type="match status" value="2"/>
</dbReference>
<feature type="domain" description="Fringe-like glycosyltransferase" evidence="22">
    <location>
        <begin position="455"/>
        <end position="607"/>
    </location>
</feature>
<keyword evidence="8" id="KW-0808">Transferase</keyword>
<comment type="subunit">
    <text evidence="5">Homodimer; disulfide-linked.</text>
</comment>
<evidence type="ECO:0000256" key="13">
    <source>
        <dbReference type="ARBA" id="ARBA00022989"/>
    </source>
</evidence>
<evidence type="ECO:0000256" key="9">
    <source>
        <dbReference type="ARBA" id="ARBA00022692"/>
    </source>
</evidence>
<sequence length="796" mass="90421">MFDDAKVRNSAMKTPRRLFGDPDTVTMKKYGSGQGLEKSVARMPRTRGFCLWAIRGISLQYLTDHLKQWGELSHDLIYSSWLLDRGFQKISGDEQQYIGSEHRVITESKFLLQQTDILCIVMLDNDNTKWLDHVYLTDEYTPTMSSPELAITLTWGRHCSRVVFFSRLPSLDVSVIQLDELTDIYSWSSYRKVLLHVAKEYLMDYKWFVIVEEDSYLIMENLAYYLCVFNHSTPLYAGHVLSSWGQDYNAGGPGVVLSQAALHKLVQRLVKGHCASSTNPGDQMMAQCLSGSGITPLDTRDSLARYRFLMYQPELHLVPGVLSQFLHFWAKTKHRIRETNNMSNTAGLGRRAIIIFIVGITLGFLVSYVVITGTFAPSNSGPKTLSRHFIPKNPHSNGETETEEFVGPDIEQNWHDFHAENHQDEDKVARALAEKIRVLCWVMTSPSNVITKARHVKATWGKRCNVLLFMSSEADSLLPAVGLPVLEGRNSLWGKTKEAFKYIYNKHLNDADWFLKADDDTYVIVENLRRMLMDHDSEDPIYFGRRFKPYIQQGYMSGGAGYVLSRAAVKRFVEIGLKDSYMCRPDDGGAEDLELGTCMQNIGVAAADSRDQLGRETFHPFIPEHHLIPGLIPPENWYWSYNYYPAKEGPECCSDYAISFHYVPPNMMYVFEYFIYHLKPYGIASSIVLPPGKKEQQHPVSSAMLNTKPSTPSVSVLGHTTAYVSTVKRVNGDILFDPQSLNKNTSPKKKALLKGKTKSVHGKMKYIDKLLRNNKVEDGFNKKDSPSQIKEILAQS</sequence>
<evidence type="ECO:0000313" key="24">
    <source>
        <dbReference type="Proteomes" id="UP001208570"/>
    </source>
</evidence>
<dbReference type="Proteomes" id="UP001208570">
    <property type="component" value="Unassembled WGS sequence"/>
</dbReference>
<feature type="domain" description="Fringe-like glycosyltransferase" evidence="22">
    <location>
        <begin position="200"/>
        <end position="291"/>
    </location>
</feature>
<keyword evidence="16" id="KW-0325">Glycoprotein</keyword>
<name>A0AAD9J9L8_9ANNE</name>
<keyword evidence="17" id="KW-0464">Manganese</keyword>
<comment type="subcellular location">
    <subcellularLocation>
        <location evidence="2">Membrane</location>
        <topology evidence="2">Single-pass type II membrane protein</topology>
    </subcellularLocation>
</comment>
<evidence type="ECO:0000259" key="22">
    <source>
        <dbReference type="Pfam" id="PF02434"/>
    </source>
</evidence>
<evidence type="ECO:0000256" key="8">
    <source>
        <dbReference type="ARBA" id="ARBA00022679"/>
    </source>
</evidence>
<evidence type="ECO:0000256" key="6">
    <source>
        <dbReference type="ARBA" id="ARBA00012557"/>
    </source>
</evidence>
<evidence type="ECO:0000256" key="10">
    <source>
        <dbReference type="ARBA" id="ARBA00022723"/>
    </source>
</evidence>
<keyword evidence="13 21" id="KW-1133">Transmembrane helix</keyword>
<evidence type="ECO:0000256" key="1">
    <source>
        <dbReference type="ARBA" id="ARBA00001936"/>
    </source>
</evidence>
<evidence type="ECO:0000256" key="15">
    <source>
        <dbReference type="ARBA" id="ARBA00023157"/>
    </source>
</evidence>
<dbReference type="GO" id="GO:0016263">
    <property type="term" value="F:glycoprotein-N-acetylgalactosamine 3-beta-galactosyltransferase activity"/>
    <property type="evidence" value="ECO:0007669"/>
    <property type="project" value="UniProtKB-EC"/>
</dbReference>
<keyword evidence="15" id="KW-1015">Disulfide bond</keyword>
<evidence type="ECO:0000256" key="7">
    <source>
        <dbReference type="ARBA" id="ARBA00022676"/>
    </source>
</evidence>
<dbReference type="PANTHER" id="PTHR23033:SF14">
    <property type="entry name" value="GLYCOPROTEIN-N-ACETYLGALACTOSAMINE 3-BETA-GALACTOSYLTRANSFERASE 1-RELATED"/>
    <property type="match status" value="1"/>
</dbReference>
<feature type="transmembrane region" description="Helical" evidence="21">
    <location>
        <begin position="352"/>
        <end position="371"/>
    </location>
</feature>
<evidence type="ECO:0000256" key="11">
    <source>
        <dbReference type="ARBA" id="ARBA00022741"/>
    </source>
</evidence>
<dbReference type="GO" id="GO:0000166">
    <property type="term" value="F:nucleotide binding"/>
    <property type="evidence" value="ECO:0007669"/>
    <property type="project" value="UniProtKB-KW"/>
</dbReference>
<dbReference type="AlphaFoldDB" id="A0AAD9J9L8"/>
<keyword evidence="9 21" id="KW-0812">Transmembrane</keyword>
<keyword evidence="7" id="KW-0328">Glycosyltransferase</keyword>
<evidence type="ECO:0000256" key="21">
    <source>
        <dbReference type="SAM" id="Phobius"/>
    </source>
</evidence>
<dbReference type="PANTHER" id="PTHR23033">
    <property type="entry name" value="BETA1,3-GALACTOSYLTRANSFERASE"/>
    <property type="match status" value="1"/>
</dbReference>
<dbReference type="GO" id="GO:0016020">
    <property type="term" value="C:membrane"/>
    <property type="evidence" value="ECO:0007669"/>
    <property type="project" value="UniProtKB-SubCell"/>
</dbReference>
<comment type="caution">
    <text evidence="23">The sequence shown here is derived from an EMBL/GenBank/DDBJ whole genome shotgun (WGS) entry which is preliminary data.</text>
</comment>
<reference evidence="23" key="1">
    <citation type="journal article" date="2023" name="Mol. Biol. Evol.">
        <title>Third-Generation Sequencing Reveals the Adaptive Role of the Epigenome in Three Deep-Sea Polychaetes.</title>
        <authorList>
            <person name="Perez M."/>
            <person name="Aroh O."/>
            <person name="Sun Y."/>
            <person name="Lan Y."/>
            <person name="Juniper S.K."/>
            <person name="Young C.R."/>
            <person name="Angers B."/>
            <person name="Qian P.Y."/>
        </authorList>
    </citation>
    <scope>NUCLEOTIDE SEQUENCE</scope>
    <source>
        <strain evidence="23">P08H-3</strain>
    </source>
</reference>
<feature type="region of interest" description="Disordered" evidence="20">
    <location>
        <begin position="383"/>
        <end position="402"/>
    </location>
</feature>
<evidence type="ECO:0000256" key="19">
    <source>
        <dbReference type="ARBA" id="ARBA00059245"/>
    </source>
</evidence>
<dbReference type="EMBL" id="JAODUP010000464">
    <property type="protein sequence ID" value="KAK2149157.1"/>
    <property type="molecule type" value="Genomic_DNA"/>
</dbReference>
<evidence type="ECO:0000256" key="16">
    <source>
        <dbReference type="ARBA" id="ARBA00023180"/>
    </source>
</evidence>
<dbReference type="FunFam" id="3.90.550.50:FF:000017">
    <property type="entry name" value="Glycoprotein-N-acetylgalactosamine 3-beta-galactosyltransferase 1"/>
    <property type="match status" value="1"/>
</dbReference>
<dbReference type="InterPro" id="IPR026050">
    <property type="entry name" value="C1GALT1/C1GALT1_chp1"/>
</dbReference>
<gene>
    <name evidence="23" type="ORF">LSH36_464g02020</name>
</gene>
<evidence type="ECO:0000313" key="23">
    <source>
        <dbReference type="EMBL" id="KAK2149157.1"/>
    </source>
</evidence>
<evidence type="ECO:0000256" key="18">
    <source>
        <dbReference type="ARBA" id="ARBA00040898"/>
    </source>
</evidence>